<keyword evidence="3" id="KW-1185">Reference proteome</keyword>
<reference evidence="2 3" key="1">
    <citation type="submission" date="2023-01" db="EMBL/GenBank/DDBJ databases">
        <title>Novel species of the genus Vogesella isolated from rivers.</title>
        <authorList>
            <person name="Lu H."/>
        </authorList>
    </citation>
    <scope>NUCLEOTIDE SEQUENCE [LARGE SCALE GENOMIC DNA]</scope>
    <source>
        <strain evidence="2 3">DC21W</strain>
    </source>
</reference>
<name>A0ABT5J2B2_9NEIS</name>
<sequence length="121" mass="13304">MKRTLTFIVAITIATSVWAQHATTFVFVKITESIMPLQRGEKYEDPLDEALKKAGLGEVTGAGSMLTKEKTVEWIGLDVELTDPVTGIPFLRKKLTELGAPAGSVLEYERNGETLQVPVRD</sequence>
<evidence type="ECO:0000313" key="2">
    <source>
        <dbReference type="EMBL" id="MDC7718912.1"/>
    </source>
</evidence>
<dbReference type="EMBL" id="JAQQLF010000027">
    <property type="protein sequence ID" value="MDC7718912.1"/>
    <property type="molecule type" value="Genomic_DNA"/>
</dbReference>
<comment type="caution">
    <text evidence="2">The sequence shown here is derived from an EMBL/GenBank/DDBJ whole genome shotgun (WGS) entry which is preliminary data.</text>
</comment>
<keyword evidence="1" id="KW-0732">Signal</keyword>
<evidence type="ECO:0000256" key="1">
    <source>
        <dbReference type="SAM" id="SignalP"/>
    </source>
</evidence>
<organism evidence="2 3">
    <name type="scientific">Vogesella aquatica</name>
    <dbReference type="NCBI Taxonomy" id="2984206"/>
    <lineage>
        <taxon>Bacteria</taxon>
        <taxon>Pseudomonadati</taxon>
        <taxon>Pseudomonadota</taxon>
        <taxon>Betaproteobacteria</taxon>
        <taxon>Neisseriales</taxon>
        <taxon>Chromobacteriaceae</taxon>
        <taxon>Vogesella</taxon>
    </lineage>
</organism>
<dbReference type="Proteomes" id="UP001219956">
    <property type="component" value="Unassembled WGS sequence"/>
</dbReference>
<gene>
    <name evidence="2" type="ORF">PQU95_17050</name>
</gene>
<feature type="chain" id="PRO_5045486071" evidence="1">
    <location>
        <begin position="20"/>
        <end position="121"/>
    </location>
</feature>
<protein>
    <submittedName>
        <fullName evidence="2">Uncharacterized protein</fullName>
    </submittedName>
</protein>
<dbReference type="RefSeq" id="WP_272753120.1">
    <property type="nucleotide sequence ID" value="NZ_JAQQLF010000027.1"/>
</dbReference>
<evidence type="ECO:0000313" key="3">
    <source>
        <dbReference type="Proteomes" id="UP001219956"/>
    </source>
</evidence>
<feature type="signal peptide" evidence="1">
    <location>
        <begin position="1"/>
        <end position="19"/>
    </location>
</feature>
<accession>A0ABT5J2B2</accession>
<proteinExistence type="predicted"/>